<proteinExistence type="predicted"/>
<reference evidence="2 3" key="1">
    <citation type="journal article" date="2018" name="PLoS ONE">
        <title>The draft genome of Kipferlia bialata reveals reductive genome evolution in fornicate parasites.</title>
        <authorList>
            <person name="Tanifuji G."/>
            <person name="Takabayashi S."/>
            <person name="Kume K."/>
            <person name="Takagi M."/>
            <person name="Nakayama T."/>
            <person name="Kamikawa R."/>
            <person name="Inagaki Y."/>
            <person name="Hashimoto T."/>
        </authorList>
    </citation>
    <scope>NUCLEOTIDE SEQUENCE [LARGE SCALE GENOMIC DNA]</scope>
    <source>
        <strain evidence="2">NY0173</strain>
    </source>
</reference>
<organism evidence="2 3">
    <name type="scientific">Kipferlia bialata</name>
    <dbReference type="NCBI Taxonomy" id="797122"/>
    <lineage>
        <taxon>Eukaryota</taxon>
        <taxon>Metamonada</taxon>
        <taxon>Carpediemonas-like organisms</taxon>
        <taxon>Kipferlia</taxon>
    </lineage>
</organism>
<gene>
    <name evidence="2" type="ORF">KIPB_000599</name>
</gene>
<feature type="transmembrane region" description="Helical" evidence="1">
    <location>
        <begin position="24"/>
        <end position="44"/>
    </location>
</feature>
<feature type="transmembrane region" description="Helical" evidence="1">
    <location>
        <begin position="101"/>
        <end position="125"/>
    </location>
</feature>
<feature type="transmembrane region" description="Helical" evidence="1">
    <location>
        <begin position="145"/>
        <end position="167"/>
    </location>
</feature>
<evidence type="ECO:0000313" key="3">
    <source>
        <dbReference type="Proteomes" id="UP000265618"/>
    </source>
</evidence>
<sequence length="260" mass="29125">MVELTYSFCLLMWRKSRTHWHPTSLRNISVTYVMEMISGVVALYKHTSDFHPIPDWSLPMLTFLTLGVSGMLLIPLNAIFIKTFNGLIPPSRYRRIERLSLCLSVLLGTAAVGDCIWDSVFTYRFLYSETPPVSPETHVGGVRTLYKVLFISQVVHLSAILVAMSVYSHSLKRPSSSRTSIVGAHKRPLKLTILPCVTVSYALSATLWACAPYLEQWGQNIEAASNLVSNQLEVLSVCWLIYPSKSNLSPEKSSRSVSQV</sequence>
<comment type="caution">
    <text evidence="2">The sequence shown here is derived from an EMBL/GenBank/DDBJ whole genome shotgun (WGS) entry which is preliminary data.</text>
</comment>
<dbReference type="Proteomes" id="UP000265618">
    <property type="component" value="Unassembled WGS sequence"/>
</dbReference>
<protein>
    <submittedName>
        <fullName evidence="2">Uncharacterized protein</fullName>
    </submittedName>
</protein>
<dbReference type="EMBL" id="BDIP01000073">
    <property type="protein sequence ID" value="GIQ79894.1"/>
    <property type="molecule type" value="Genomic_DNA"/>
</dbReference>
<keyword evidence="3" id="KW-1185">Reference proteome</keyword>
<evidence type="ECO:0000256" key="1">
    <source>
        <dbReference type="SAM" id="Phobius"/>
    </source>
</evidence>
<accession>A0A9K3CQT0</accession>
<keyword evidence="1" id="KW-0472">Membrane</keyword>
<evidence type="ECO:0000313" key="2">
    <source>
        <dbReference type="EMBL" id="GIQ79894.1"/>
    </source>
</evidence>
<dbReference type="AlphaFoldDB" id="A0A9K3CQT0"/>
<feature type="transmembrane region" description="Helical" evidence="1">
    <location>
        <begin position="56"/>
        <end position="80"/>
    </location>
</feature>
<keyword evidence="1" id="KW-1133">Transmembrane helix</keyword>
<name>A0A9K3CQT0_9EUKA</name>
<keyword evidence="1" id="KW-0812">Transmembrane</keyword>